<dbReference type="InterPro" id="IPR050095">
    <property type="entry name" value="ECF_ABC_transporter_ATP-bd"/>
</dbReference>
<dbReference type="PROSITE" id="PS50893">
    <property type="entry name" value="ABC_TRANSPORTER_2"/>
    <property type="match status" value="1"/>
</dbReference>
<evidence type="ECO:0000256" key="6">
    <source>
        <dbReference type="ARBA" id="ARBA00022840"/>
    </source>
</evidence>
<dbReference type="GO" id="GO:0016887">
    <property type="term" value="F:ATP hydrolysis activity"/>
    <property type="evidence" value="ECO:0007669"/>
    <property type="project" value="InterPro"/>
</dbReference>
<keyword evidence="10" id="KW-0378">Hydrolase</keyword>
<evidence type="ECO:0000256" key="7">
    <source>
        <dbReference type="ARBA" id="ARBA00022967"/>
    </source>
</evidence>
<evidence type="ECO:0000313" key="10">
    <source>
        <dbReference type="EMBL" id="CAG9607766.1"/>
    </source>
</evidence>
<dbReference type="InterPro" id="IPR003439">
    <property type="entry name" value="ABC_transporter-like_ATP-bd"/>
</dbReference>
<keyword evidence="3" id="KW-0813">Transport</keyword>
<comment type="caution">
    <text evidence="10">The sequence shown here is derived from an EMBL/GenBank/DDBJ whole genome shotgun (WGS) entry which is preliminary data.</text>
</comment>
<dbReference type="PANTHER" id="PTHR43553">
    <property type="entry name" value="HEAVY METAL TRANSPORTER"/>
    <property type="match status" value="1"/>
</dbReference>
<dbReference type="GO" id="GO:0043190">
    <property type="term" value="C:ATP-binding cassette (ABC) transporter complex"/>
    <property type="evidence" value="ECO:0007669"/>
    <property type="project" value="TreeGrafter"/>
</dbReference>
<evidence type="ECO:0000256" key="8">
    <source>
        <dbReference type="ARBA" id="ARBA00023136"/>
    </source>
</evidence>
<evidence type="ECO:0000256" key="2">
    <source>
        <dbReference type="ARBA" id="ARBA00005417"/>
    </source>
</evidence>
<evidence type="ECO:0000259" key="9">
    <source>
        <dbReference type="PROSITE" id="PS50893"/>
    </source>
</evidence>
<comment type="subcellular location">
    <subcellularLocation>
        <location evidence="1">Cell membrane</location>
        <topology evidence="1">Peripheral membrane protein</topology>
    </subcellularLocation>
</comment>
<dbReference type="CDD" id="cd03225">
    <property type="entry name" value="ABC_cobalt_CbiO_domain1"/>
    <property type="match status" value="1"/>
</dbReference>
<dbReference type="InterPro" id="IPR015856">
    <property type="entry name" value="ABC_transpr_CbiO/EcfA_su"/>
</dbReference>
<name>A0A9C7G8L2_9BACI</name>
<dbReference type="InterPro" id="IPR003593">
    <property type="entry name" value="AAA+_ATPase"/>
</dbReference>
<dbReference type="Proteomes" id="UP000789845">
    <property type="component" value="Unassembled WGS sequence"/>
</dbReference>
<dbReference type="SMART" id="SM00382">
    <property type="entry name" value="AAA"/>
    <property type="match status" value="1"/>
</dbReference>
<keyword evidence="8" id="KW-0472">Membrane</keyword>
<comment type="similarity">
    <text evidence="2">Belongs to the ABC transporter superfamily.</text>
</comment>
<evidence type="ECO:0000256" key="3">
    <source>
        <dbReference type="ARBA" id="ARBA00022448"/>
    </source>
</evidence>
<dbReference type="RefSeq" id="WP_230496027.1">
    <property type="nucleotide sequence ID" value="NZ_CAKJTG010000007.1"/>
</dbReference>
<evidence type="ECO:0000256" key="1">
    <source>
        <dbReference type="ARBA" id="ARBA00004202"/>
    </source>
</evidence>
<feature type="domain" description="ABC transporter" evidence="9">
    <location>
        <begin position="5"/>
        <end position="238"/>
    </location>
</feature>
<keyword evidence="4" id="KW-1003">Cell membrane</keyword>
<keyword evidence="6 10" id="KW-0067">ATP-binding</keyword>
<dbReference type="InterPro" id="IPR027417">
    <property type="entry name" value="P-loop_NTPase"/>
</dbReference>
<sequence>MDPIIQTKNLVHEYKGGVQALKGVDVSILPNDLISIIGQNGSGKTTLVRHFNGLLKPTEGSVVIDGEETTTKSVGYLSQKVGYVFQNPNHQIFSSTVMDELKVGPKNFKFSEEKTKERIEYVVNLLNLGKILDKHPMTLDYTRKKLVTIASVLAYAPKVMILDEPTGGLDEDGRRLLRKILSLLHEQGNTVVMISHDMDFVAENTDRVIVMAEGKVLLDSQIANVFSETEILEKAWIEPPQITLLGLDVDPEKRIFLSVGDFVSHYKNRSSQKII</sequence>
<dbReference type="EMBL" id="CAKJTG010000007">
    <property type="protein sequence ID" value="CAG9607766.1"/>
    <property type="molecule type" value="Genomic_DNA"/>
</dbReference>
<dbReference type="EC" id="3.6.3.-" evidence="10"/>
<accession>A0A9C7G8L2</accession>
<proteinExistence type="inferred from homology"/>
<dbReference type="SUPFAM" id="SSF52540">
    <property type="entry name" value="P-loop containing nucleoside triphosphate hydrolases"/>
    <property type="match status" value="1"/>
</dbReference>
<dbReference type="PANTHER" id="PTHR43553:SF24">
    <property type="entry name" value="ENERGY-COUPLING FACTOR TRANSPORTER ATP-BINDING PROTEIN ECFA1"/>
    <property type="match status" value="1"/>
</dbReference>
<organism evidence="10 11">
    <name type="scientific">Pseudoneobacillus rhizosphaerae</name>
    <dbReference type="NCBI Taxonomy" id="2880968"/>
    <lineage>
        <taxon>Bacteria</taxon>
        <taxon>Bacillati</taxon>
        <taxon>Bacillota</taxon>
        <taxon>Bacilli</taxon>
        <taxon>Bacillales</taxon>
        <taxon>Bacillaceae</taxon>
        <taxon>Pseudoneobacillus</taxon>
    </lineage>
</organism>
<dbReference type="GO" id="GO:0042626">
    <property type="term" value="F:ATPase-coupled transmembrane transporter activity"/>
    <property type="evidence" value="ECO:0007669"/>
    <property type="project" value="TreeGrafter"/>
</dbReference>
<dbReference type="FunFam" id="3.40.50.300:FF:000224">
    <property type="entry name" value="Energy-coupling factor transporter ATP-binding protein EcfA"/>
    <property type="match status" value="1"/>
</dbReference>
<evidence type="ECO:0000313" key="11">
    <source>
        <dbReference type="Proteomes" id="UP000789845"/>
    </source>
</evidence>
<protein>
    <submittedName>
        <fullName evidence="10">Energy-coupling factor transporter ATP-binding protein EcfA2</fullName>
        <ecNumber evidence="10">3.6.3.-</ecNumber>
    </submittedName>
</protein>
<evidence type="ECO:0000256" key="5">
    <source>
        <dbReference type="ARBA" id="ARBA00022741"/>
    </source>
</evidence>
<keyword evidence="11" id="KW-1185">Reference proteome</keyword>
<keyword evidence="5" id="KW-0547">Nucleotide-binding</keyword>
<gene>
    <name evidence="10" type="primary">ecfA2_1</name>
    <name evidence="10" type="ORF">NEOCIP111885_01458</name>
</gene>
<dbReference type="Gene3D" id="3.40.50.300">
    <property type="entry name" value="P-loop containing nucleotide triphosphate hydrolases"/>
    <property type="match status" value="1"/>
</dbReference>
<evidence type="ECO:0000256" key="4">
    <source>
        <dbReference type="ARBA" id="ARBA00022475"/>
    </source>
</evidence>
<dbReference type="AlphaFoldDB" id="A0A9C7G8L2"/>
<dbReference type="GO" id="GO:0005524">
    <property type="term" value="F:ATP binding"/>
    <property type="evidence" value="ECO:0007669"/>
    <property type="project" value="UniProtKB-KW"/>
</dbReference>
<keyword evidence="7" id="KW-1278">Translocase</keyword>
<reference evidence="10" key="1">
    <citation type="submission" date="2021-10" db="EMBL/GenBank/DDBJ databases">
        <authorList>
            <person name="Criscuolo A."/>
        </authorList>
    </citation>
    <scope>NUCLEOTIDE SEQUENCE</scope>
    <source>
        <strain evidence="10">CIP111885</strain>
    </source>
</reference>
<dbReference type="GO" id="GO:0015087">
    <property type="term" value="F:cobalt ion transmembrane transporter activity"/>
    <property type="evidence" value="ECO:0007669"/>
    <property type="project" value="UniProtKB-ARBA"/>
</dbReference>
<dbReference type="Pfam" id="PF00005">
    <property type="entry name" value="ABC_tran"/>
    <property type="match status" value="1"/>
</dbReference>